<reference evidence="1 2" key="2">
    <citation type="submission" date="2018-09" db="EMBL/GenBank/DDBJ databases">
        <title>Giant CbK-like Caulobacter bacteriophages have genetically divergent genomes.</title>
        <authorList>
            <person name="Wilson K."/>
            <person name="Ely B."/>
        </authorList>
    </citation>
    <scope>NUCLEOTIDE SEQUENCE [LARGE SCALE GENOMIC DNA]</scope>
</reference>
<proteinExistence type="predicted"/>
<reference evidence="2" key="1">
    <citation type="submission" date="2018-07" db="EMBL/GenBank/DDBJ databases">
        <title>Giant CbK-like Caulobacter bacteriophages have genetically divergent genomes.</title>
        <authorList>
            <person name="Wilson K.M."/>
            <person name="Ely B."/>
        </authorList>
    </citation>
    <scope>NUCLEOTIDE SEQUENCE [LARGE SCALE GENOMIC DNA]</scope>
</reference>
<name>A0A385ECG3_9CAUD</name>
<gene>
    <name evidence="1" type="ORF">CcrBL9_gp439</name>
</gene>
<protein>
    <submittedName>
        <fullName evidence="1">Uncharacterized protein</fullName>
    </submittedName>
</protein>
<evidence type="ECO:0000313" key="1">
    <source>
        <dbReference type="EMBL" id="AXQ69463.1"/>
    </source>
</evidence>
<keyword evidence="2" id="KW-1185">Reference proteome</keyword>
<dbReference type="EMBL" id="MH588546">
    <property type="protein sequence ID" value="AXQ69463.1"/>
    <property type="molecule type" value="Genomic_DNA"/>
</dbReference>
<sequence>MADHRFNVLTPIVQKVREKTDLKPVRKEPWFKHVERLEAWTREETPYGPASDPMKRGYFSGDIDIAAYLVRHSDVGGKQLRADTWRRLQYLRSYFQCN</sequence>
<dbReference type="Proteomes" id="UP000259421">
    <property type="component" value="Segment"/>
</dbReference>
<organism evidence="1 2">
    <name type="scientific">Caulobacter phage CcrBL9</name>
    <dbReference type="NCBI Taxonomy" id="2283270"/>
    <lineage>
        <taxon>Viruses</taxon>
        <taxon>Duplodnaviria</taxon>
        <taxon>Heunggongvirae</taxon>
        <taxon>Uroviricota</taxon>
        <taxon>Caudoviricetes</taxon>
        <taxon>Jeanschmidtviridae</taxon>
        <taxon>Bertelyvirus</taxon>
        <taxon>Bertelyvirus BL9</taxon>
    </lineage>
</organism>
<evidence type="ECO:0000313" key="2">
    <source>
        <dbReference type="Proteomes" id="UP000259421"/>
    </source>
</evidence>
<accession>A0A385ECG3</accession>